<sequence>MDWDRAKQLIRSGQLGLLVRSNECTRRYREHKKSLGKVDVSSFVLNKLQWSEQNLEYLNEQKFKTKHEKIEAALSDRSLYKLTKNDYPYDFPSNIHHLLIWSKIILPLYEDDTDGAKQVPETHDRIEEFLRMNLQDNFQIPPADYCWFVNYSSLQSIKKISHIHLLIRTDNTELIEDKILGQPGLEPLPKLDGTEETEKGTVPNGDKAEKAIEVDN</sequence>
<dbReference type="GO" id="GO:0006044">
    <property type="term" value="P:N-acetylglucosamine metabolic process"/>
    <property type="evidence" value="ECO:0007669"/>
    <property type="project" value="TreeGrafter"/>
</dbReference>
<dbReference type="eggNOG" id="ENOG502S263">
    <property type="taxonomic scope" value="Eukaryota"/>
</dbReference>
<dbReference type="RefSeq" id="XP_003679653.1">
    <property type="nucleotide sequence ID" value="XM_003679605.1"/>
</dbReference>
<evidence type="ECO:0000313" key="3">
    <source>
        <dbReference type="Proteomes" id="UP000005627"/>
    </source>
</evidence>
<gene>
    <name evidence="2" type="primary">TDEL0B03130</name>
    <name evidence="2" type="ORF">TDEL_0B03130</name>
</gene>
<dbReference type="HOGENOM" id="CLU_075862_2_0_1"/>
<dbReference type="Proteomes" id="UP000005627">
    <property type="component" value="Chromosome 2"/>
</dbReference>
<feature type="compositionally biased region" description="Basic and acidic residues" evidence="1">
    <location>
        <begin position="206"/>
        <end position="216"/>
    </location>
</feature>
<dbReference type="InParanoid" id="G8ZP98"/>
<dbReference type="Pfam" id="PF12239">
    <property type="entry name" value="DUF3605"/>
    <property type="match status" value="1"/>
</dbReference>
<dbReference type="PANTHER" id="PTHR35020">
    <property type="entry name" value="N-ACETYLGLUCOSAMINE-INDUCED PROTEIN 1"/>
    <property type="match status" value="1"/>
</dbReference>
<keyword evidence="3" id="KW-1185">Reference proteome</keyword>
<name>G8ZP98_TORDE</name>
<evidence type="ECO:0000256" key="1">
    <source>
        <dbReference type="SAM" id="MobiDB-lite"/>
    </source>
</evidence>
<dbReference type="EMBL" id="HE616743">
    <property type="protein sequence ID" value="CCE90442.1"/>
    <property type="molecule type" value="Genomic_DNA"/>
</dbReference>
<accession>G8ZP98</accession>
<dbReference type="PANTHER" id="PTHR35020:SF2">
    <property type="entry name" value="N-ACETYLGLUCOSAMINE-INDUCED PROTEIN 1"/>
    <property type="match status" value="1"/>
</dbReference>
<organism evidence="2 3">
    <name type="scientific">Torulaspora delbrueckii</name>
    <name type="common">Yeast</name>
    <name type="synonym">Candida colliculosa</name>
    <dbReference type="NCBI Taxonomy" id="4950"/>
    <lineage>
        <taxon>Eukaryota</taxon>
        <taxon>Fungi</taxon>
        <taxon>Dikarya</taxon>
        <taxon>Ascomycota</taxon>
        <taxon>Saccharomycotina</taxon>
        <taxon>Saccharomycetes</taxon>
        <taxon>Saccharomycetales</taxon>
        <taxon>Saccharomycetaceae</taxon>
        <taxon>Torulaspora</taxon>
    </lineage>
</organism>
<dbReference type="AlphaFoldDB" id="G8ZP98"/>
<dbReference type="GO" id="GO:0005737">
    <property type="term" value="C:cytoplasm"/>
    <property type="evidence" value="ECO:0007669"/>
    <property type="project" value="TreeGrafter"/>
</dbReference>
<proteinExistence type="predicted"/>
<dbReference type="KEGG" id="tdl:TDEL_0B03130"/>
<dbReference type="FunCoup" id="G8ZP98">
    <property type="interactions" value="2"/>
</dbReference>
<dbReference type="GeneID" id="11504442"/>
<dbReference type="InterPro" id="IPR022036">
    <property type="entry name" value="DUF3605"/>
</dbReference>
<evidence type="ECO:0000313" key="2">
    <source>
        <dbReference type="EMBL" id="CCE90442.1"/>
    </source>
</evidence>
<reference evidence="2 3" key="1">
    <citation type="journal article" date="2011" name="Proc. Natl. Acad. Sci. U.S.A.">
        <title>Evolutionary erosion of yeast sex chromosomes by mating-type switching accidents.</title>
        <authorList>
            <person name="Gordon J.L."/>
            <person name="Armisen D."/>
            <person name="Proux-Wera E."/>
            <person name="Oheigeartaigh S.S."/>
            <person name="Byrne K.P."/>
            <person name="Wolfe K.H."/>
        </authorList>
    </citation>
    <scope>NUCLEOTIDE SEQUENCE [LARGE SCALE GENOMIC DNA]</scope>
    <source>
        <strain evidence="3">ATCC 10662 / CBS 1146 / NBRC 0425 / NCYC 2629 / NRRL Y-866</strain>
    </source>
</reference>
<feature type="region of interest" description="Disordered" evidence="1">
    <location>
        <begin position="182"/>
        <end position="216"/>
    </location>
</feature>
<dbReference type="OrthoDB" id="10053431at2759"/>
<protein>
    <submittedName>
        <fullName evidence="2">Uncharacterized protein</fullName>
    </submittedName>
</protein>